<dbReference type="PROSITE" id="PS50206">
    <property type="entry name" value="RHODANESE_3"/>
    <property type="match status" value="2"/>
</dbReference>
<dbReference type="InterPro" id="IPR036873">
    <property type="entry name" value="Rhodanese-like_dom_sf"/>
</dbReference>
<keyword evidence="1" id="KW-0677">Repeat</keyword>
<dbReference type="Proteomes" id="UP001158049">
    <property type="component" value="Unassembled WGS sequence"/>
</dbReference>
<proteinExistence type="predicted"/>
<keyword evidence="4" id="KW-1185">Reference proteome</keyword>
<reference evidence="3 4" key="1">
    <citation type="submission" date="2017-05" db="EMBL/GenBank/DDBJ databases">
        <authorList>
            <person name="Varghese N."/>
            <person name="Submissions S."/>
        </authorList>
    </citation>
    <scope>NUCLEOTIDE SEQUENCE [LARGE SCALE GENOMIC DNA]</scope>
    <source>
        <strain evidence="3 4">DSM 26001</strain>
    </source>
</reference>
<dbReference type="InterPro" id="IPR051126">
    <property type="entry name" value="Thiosulfate_sulfurtransferase"/>
</dbReference>
<name>A0ABY1Q898_9BURK</name>
<evidence type="ECO:0000256" key="1">
    <source>
        <dbReference type="ARBA" id="ARBA00022737"/>
    </source>
</evidence>
<evidence type="ECO:0000259" key="2">
    <source>
        <dbReference type="PROSITE" id="PS50206"/>
    </source>
</evidence>
<dbReference type="CDD" id="cd01448">
    <property type="entry name" value="TST_Repeat_1"/>
    <property type="match status" value="1"/>
</dbReference>
<dbReference type="SUPFAM" id="SSF52821">
    <property type="entry name" value="Rhodanese/Cell cycle control phosphatase"/>
    <property type="match status" value="2"/>
</dbReference>
<dbReference type="PANTHER" id="PTHR43855:SF1">
    <property type="entry name" value="THIOSULFATE SULFURTRANSFERASE"/>
    <property type="match status" value="1"/>
</dbReference>
<dbReference type="PROSITE" id="PS00380">
    <property type="entry name" value="RHODANESE_1"/>
    <property type="match status" value="1"/>
</dbReference>
<gene>
    <name evidence="3" type="ORF">SAMN06295970_108128</name>
</gene>
<protein>
    <submittedName>
        <fullName evidence="3">3-mercaptopyruvate sulfurtransferase SseA, contains two rhodanese domains</fullName>
    </submittedName>
</protein>
<evidence type="ECO:0000313" key="4">
    <source>
        <dbReference type="Proteomes" id="UP001158049"/>
    </source>
</evidence>
<dbReference type="EMBL" id="FXUL01000008">
    <property type="protein sequence ID" value="SMP62472.1"/>
    <property type="molecule type" value="Genomic_DNA"/>
</dbReference>
<organism evidence="3 4">
    <name type="scientific">Noviherbaspirillum suwonense</name>
    <dbReference type="NCBI Taxonomy" id="1224511"/>
    <lineage>
        <taxon>Bacteria</taxon>
        <taxon>Pseudomonadati</taxon>
        <taxon>Pseudomonadota</taxon>
        <taxon>Betaproteobacteria</taxon>
        <taxon>Burkholderiales</taxon>
        <taxon>Oxalobacteraceae</taxon>
        <taxon>Noviherbaspirillum</taxon>
    </lineage>
</organism>
<accession>A0ABY1Q898</accession>
<evidence type="ECO:0000313" key="3">
    <source>
        <dbReference type="EMBL" id="SMP62472.1"/>
    </source>
</evidence>
<dbReference type="RefSeq" id="WP_283442634.1">
    <property type="nucleotide sequence ID" value="NZ_FXUL01000008.1"/>
</dbReference>
<dbReference type="PANTHER" id="PTHR43855">
    <property type="entry name" value="THIOSULFATE SULFURTRANSFERASE"/>
    <property type="match status" value="1"/>
</dbReference>
<dbReference type="InterPro" id="IPR001307">
    <property type="entry name" value="Thiosulphate_STrfase_CS"/>
</dbReference>
<dbReference type="Gene3D" id="3.40.250.10">
    <property type="entry name" value="Rhodanese-like domain"/>
    <property type="match status" value="2"/>
</dbReference>
<comment type="caution">
    <text evidence="3">The sequence shown here is derived from an EMBL/GenBank/DDBJ whole genome shotgun (WGS) entry which is preliminary data.</text>
</comment>
<dbReference type="Pfam" id="PF00581">
    <property type="entry name" value="Rhodanese"/>
    <property type="match status" value="2"/>
</dbReference>
<feature type="domain" description="Rhodanese" evidence="2">
    <location>
        <begin position="53"/>
        <end position="147"/>
    </location>
</feature>
<dbReference type="SMART" id="SM00450">
    <property type="entry name" value="RHOD"/>
    <property type="match status" value="2"/>
</dbReference>
<feature type="domain" description="Rhodanese" evidence="2">
    <location>
        <begin position="242"/>
        <end position="304"/>
    </location>
</feature>
<sequence length="338" mass="37961">MTDNDTTPASGFRHDLPRWQHLVSAQWLAGLAAGRQVAAAPASDWRLLEIGFNAEEAYLQGHIPGANYVDTCEFERGPLWNRVADTELIALLLDCGIRRDTTVVLYARDPLAAARAAHLMLYAGVEDVRFLDGGFAAWTRLHLPLEQGHMPRLPAAGDFGCPCPAHPEYLVDIDEVRSLLARPDACLASIRTWNEYIGRTSGYSYIPAKGDIAGSLWGRSGGDDDVSSMSEFHDAQGRMLAASDIRRMWKEKGIGPDRRTVFYCGTGWRASLAFFYAWLMKWERISLYDGGWCEWSRDSRNPVVCRVDASYERFRHRLEDEQLESPVPCSPIPHREAD</sequence>
<dbReference type="InterPro" id="IPR001763">
    <property type="entry name" value="Rhodanese-like_dom"/>
</dbReference>